<reference evidence="1 2" key="1">
    <citation type="submission" date="2024-08" db="EMBL/GenBank/DDBJ databases">
        <title>Tateyamaria sp. nov., isolated from marine algae.</title>
        <authorList>
            <person name="Choi B.J."/>
            <person name="Kim J.M."/>
            <person name="Lee J.K."/>
            <person name="Choi D.G."/>
            <person name="Bayburt H."/>
            <person name="Baek J.H."/>
            <person name="Han D.M."/>
            <person name="Jeon C.O."/>
        </authorList>
    </citation>
    <scope>NUCLEOTIDE SEQUENCE [LARGE SCALE GENOMIC DNA]</scope>
    <source>
        <strain evidence="1 2">KMU-156</strain>
    </source>
</reference>
<comment type="caution">
    <text evidence="1">The sequence shown here is derived from an EMBL/GenBank/DDBJ whole genome shotgun (WGS) entry which is preliminary data.</text>
</comment>
<evidence type="ECO:0000313" key="1">
    <source>
        <dbReference type="EMBL" id="MFL4471809.1"/>
    </source>
</evidence>
<dbReference type="EMBL" id="JBHDIY010000002">
    <property type="protein sequence ID" value="MFL4471809.1"/>
    <property type="molecule type" value="Genomic_DNA"/>
</dbReference>
<accession>A0ABW8UYF6</accession>
<sequence>MQPQANTSQTIAKRDPALVMRLSRLGSFHQSRLSFMRILTRRMTRENWTFSRPVFAFDAKGVGHAIYCAHTPDRTYSLIAFGHDLPPEDRSDRVIATAWDSTFTLFDGVPEAADIERLLQNIPLQEAGRVSEKELSVSRANRSVRLWDHVVSCLAAGEQPAQAEVDKVGYLMRTTAVYGSGKLGAADREMIADRPECASPFQIEMLSVFLTRAYVRDLVQHMADLKGGATAVTLDADIARSLGIGNSTGLGMAPFLVNHPMLLNNWIAAREEAIAIVRNLLAASEAEVATFRDLLARSILSADIWHSEHPVQVEKLKRLRSDLSALVAHVADTDLRSAHPWDGLYTWAEGALGEDAQECLASLMLEPYGALVDHLADQMSDSDRHAFRIDGTMRVAELRAVLERAYGWALDMNWAEKEHCARAWYVSQEKLEPRLGERFEEPIAPYEQPLAPGRDAAALYAALKDQEDDKSLAAFLLAHPEHRHSVRRAQIVDLAPYAEIRDNTIGSDLMPIDMLRCKLSFFGATHFDPRSDRWVRICMFGNAPYPEELQGSRGDDWSYPPLVERAK</sequence>
<dbReference type="RefSeq" id="WP_407593675.1">
    <property type="nucleotide sequence ID" value="NZ_JBHDIY010000002.1"/>
</dbReference>
<evidence type="ECO:0000313" key="2">
    <source>
        <dbReference type="Proteomes" id="UP001627408"/>
    </source>
</evidence>
<protein>
    <submittedName>
        <fullName evidence="1">Uncharacterized protein</fullName>
    </submittedName>
</protein>
<gene>
    <name evidence="1" type="ORF">ACERZ8_18710</name>
</gene>
<organism evidence="1 2">
    <name type="scientific">Tateyamaria armeniaca</name>
    <dbReference type="NCBI Taxonomy" id="2518930"/>
    <lineage>
        <taxon>Bacteria</taxon>
        <taxon>Pseudomonadati</taxon>
        <taxon>Pseudomonadota</taxon>
        <taxon>Alphaproteobacteria</taxon>
        <taxon>Rhodobacterales</taxon>
        <taxon>Roseobacteraceae</taxon>
        <taxon>Tateyamaria</taxon>
    </lineage>
</organism>
<name>A0ABW8UYF6_9RHOB</name>
<proteinExistence type="predicted"/>
<keyword evidence="2" id="KW-1185">Reference proteome</keyword>
<dbReference type="Proteomes" id="UP001627408">
    <property type="component" value="Unassembled WGS sequence"/>
</dbReference>